<keyword evidence="2 5" id="KW-0808">Transferase</keyword>
<evidence type="ECO:0000256" key="1">
    <source>
        <dbReference type="ARBA" id="ARBA00022603"/>
    </source>
</evidence>
<evidence type="ECO:0000259" key="4">
    <source>
        <dbReference type="Pfam" id="PF08241"/>
    </source>
</evidence>
<keyword evidence="1 5" id="KW-0489">Methyltransferase</keyword>
<dbReference type="PANTHER" id="PTHR43464">
    <property type="entry name" value="METHYLTRANSFERASE"/>
    <property type="match status" value="1"/>
</dbReference>
<evidence type="ECO:0000313" key="6">
    <source>
        <dbReference type="Proteomes" id="UP000267081"/>
    </source>
</evidence>
<dbReference type="Proteomes" id="UP000267081">
    <property type="component" value="Unassembled WGS sequence"/>
</dbReference>
<dbReference type="PANTHER" id="PTHR43464:SF19">
    <property type="entry name" value="UBIQUINONE BIOSYNTHESIS O-METHYLTRANSFERASE, MITOCHONDRIAL"/>
    <property type="match status" value="1"/>
</dbReference>
<evidence type="ECO:0000313" key="5">
    <source>
        <dbReference type="EMBL" id="RSD25677.1"/>
    </source>
</evidence>
<comment type="caution">
    <text evidence="5">The sequence shown here is derived from an EMBL/GenBank/DDBJ whole genome shotgun (WGS) entry which is preliminary data.</text>
</comment>
<dbReference type="Gene3D" id="3.40.50.150">
    <property type="entry name" value="Vaccinia Virus protein VP39"/>
    <property type="match status" value="1"/>
</dbReference>
<sequence>MDIWDAEADSFDEQPDHGLRDPAVRAAWADLLLPLLPHAPADVVDIGCGTGSLAVLLAQAGHAVVGVDSAPRMLEKATEKAGTAGVRVDYRAGDAADPPCAPGAFDVVLVRHVLWAMPDPDTAIGAWVRLLTPGGRLVLVEGRWSTGAGITAVECERLVLAHRETTTVTRLDDPALWGGPIEDERYLLISRR</sequence>
<evidence type="ECO:0000256" key="2">
    <source>
        <dbReference type="ARBA" id="ARBA00022679"/>
    </source>
</evidence>
<reference evidence="5 6" key="1">
    <citation type="submission" date="2018-12" db="EMBL/GenBank/DDBJ databases">
        <title>Amycolatopsis eburnea sp. nov. actinomycete associate with arbuscular mycorrhiza fungal spore.</title>
        <authorList>
            <person name="Lumyong S."/>
            <person name="Chaiya L."/>
        </authorList>
    </citation>
    <scope>NUCLEOTIDE SEQUENCE [LARGE SCALE GENOMIC DNA]</scope>
    <source>
        <strain evidence="5 6">GLM-1</strain>
    </source>
</reference>
<dbReference type="CDD" id="cd02440">
    <property type="entry name" value="AdoMet_MTases"/>
    <property type="match status" value="1"/>
</dbReference>
<name>A0A3R9EY22_9PSEU</name>
<dbReference type="InterPro" id="IPR013216">
    <property type="entry name" value="Methyltransf_11"/>
</dbReference>
<organism evidence="5 6">
    <name type="scientific">Amycolatopsis eburnea</name>
    <dbReference type="NCBI Taxonomy" id="2267691"/>
    <lineage>
        <taxon>Bacteria</taxon>
        <taxon>Bacillati</taxon>
        <taxon>Actinomycetota</taxon>
        <taxon>Actinomycetes</taxon>
        <taxon>Pseudonocardiales</taxon>
        <taxon>Pseudonocardiaceae</taxon>
        <taxon>Amycolatopsis</taxon>
    </lineage>
</organism>
<dbReference type="OrthoDB" id="21342at2"/>
<protein>
    <submittedName>
        <fullName evidence="5">Class I SAM-dependent methyltransferase</fullName>
    </submittedName>
</protein>
<dbReference type="GO" id="GO:0008757">
    <property type="term" value="F:S-adenosylmethionine-dependent methyltransferase activity"/>
    <property type="evidence" value="ECO:0007669"/>
    <property type="project" value="InterPro"/>
</dbReference>
<keyword evidence="3" id="KW-0949">S-adenosyl-L-methionine</keyword>
<proteinExistence type="predicted"/>
<evidence type="ECO:0000256" key="3">
    <source>
        <dbReference type="ARBA" id="ARBA00022691"/>
    </source>
</evidence>
<dbReference type="InterPro" id="IPR029063">
    <property type="entry name" value="SAM-dependent_MTases_sf"/>
</dbReference>
<gene>
    <name evidence="5" type="ORF">EIY87_01405</name>
</gene>
<keyword evidence="6" id="KW-1185">Reference proteome</keyword>
<dbReference type="Pfam" id="PF08241">
    <property type="entry name" value="Methyltransf_11"/>
    <property type="match status" value="1"/>
</dbReference>
<dbReference type="AlphaFoldDB" id="A0A3R9EY22"/>
<accession>A0A3R9EY22</accession>
<dbReference type="GO" id="GO:0032259">
    <property type="term" value="P:methylation"/>
    <property type="evidence" value="ECO:0007669"/>
    <property type="project" value="UniProtKB-KW"/>
</dbReference>
<feature type="domain" description="Methyltransferase type 11" evidence="4">
    <location>
        <begin position="44"/>
        <end position="139"/>
    </location>
</feature>
<dbReference type="EMBL" id="RSEC01000008">
    <property type="protein sequence ID" value="RSD25677.1"/>
    <property type="molecule type" value="Genomic_DNA"/>
</dbReference>
<dbReference type="SUPFAM" id="SSF53335">
    <property type="entry name" value="S-adenosyl-L-methionine-dependent methyltransferases"/>
    <property type="match status" value="1"/>
</dbReference>
<dbReference type="RefSeq" id="WP_125305816.1">
    <property type="nucleotide sequence ID" value="NZ_RSEC01000008.1"/>
</dbReference>